<dbReference type="PROSITE" id="PS50206">
    <property type="entry name" value="RHODANESE_3"/>
    <property type="match status" value="1"/>
</dbReference>
<dbReference type="GO" id="GO:0005634">
    <property type="term" value="C:nucleus"/>
    <property type="evidence" value="ECO:0007669"/>
    <property type="project" value="TreeGrafter"/>
</dbReference>
<dbReference type="Pfam" id="PF00581">
    <property type="entry name" value="Rhodanese"/>
    <property type="match status" value="1"/>
</dbReference>
<gene>
    <name evidence="4" type="ORF">B0H63DRAFT_475346</name>
</gene>
<evidence type="ECO:0000313" key="4">
    <source>
        <dbReference type="EMBL" id="KAK3381315.1"/>
    </source>
</evidence>
<keyword evidence="5" id="KW-1185">Reference proteome</keyword>
<evidence type="ECO:0000313" key="5">
    <source>
        <dbReference type="Proteomes" id="UP001285441"/>
    </source>
</evidence>
<dbReference type="InterPro" id="IPR028889">
    <property type="entry name" value="USP"/>
</dbReference>
<dbReference type="PANTHER" id="PTHR24006">
    <property type="entry name" value="UBIQUITIN CARBOXYL-TERMINAL HYDROLASE"/>
    <property type="match status" value="1"/>
</dbReference>
<proteinExistence type="predicted"/>
<feature type="compositionally biased region" description="Basic and acidic residues" evidence="1">
    <location>
        <begin position="210"/>
        <end position="219"/>
    </location>
</feature>
<dbReference type="SUPFAM" id="SSF54001">
    <property type="entry name" value="Cysteine proteinases"/>
    <property type="match status" value="1"/>
</dbReference>
<dbReference type="InterPro" id="IPR050164">
    <property type="entry name" value="Peptidase_C19"/>
</dbReference>
<protein>
    <recommendedName>
        <fullName evidence="6">Ubiquitin carboxyl-terminal hydrolase</fullName>
    </recommendedName>
</protein>
<feature type="compositionally biased region" description="Polar residues" evidence="1">
    <location>
        <begin position="288"/>
        <end position="301"/>
    </location>
</feature>
<feature type="region of interest" description="Disordered" evidence="1">
    <location>
        <begin position="170"/>
        <end position="240"/>
    </location>
</feature>
<feature type="region of interest" description="Disordered" evidence="1">
    <location>
        <begin position="1"/>
        <end position="49"/>
    </location>
</feature>
<sequence length="1064" mass="118688">MAGSTTVLDHAGSMPPTNGQNFVPFHGGPAARGGGGGGGEPGEPGGTGKRRALAHIVDVVSVTVDLDPHAPIEKVLQTAETYFKQAESANTFGRPDLALKDFIRTNIIVTDVIKKNKTWPALQSDHKAQWERYQRLVRKVNAKHPEYEKIKAAIKADNVKSGVQPTTIRLATASDSIEPPRPRPDIFLADSSANDGGIKTNGAVANGDVKNGETRENSATHRQPPPPPPHRSKPVVHPKPQALHGNALQTAGAGGQSSKMSNDLLQRFANLRSPSASPGQDPRIRTQPIPSSQMQVTQDSAVSQRPSALLAGASTDMPRLPDAIYNPARGTVSSEAAELPSSAPRAMFTRTNSAASVPGPPKITKATQSDEYFVTAQTFDSTASRRKRTKPNIPEGALITVEDLNMFMRDDDVLILLIDIRSREEFDEGHIFTQNIVCVEGEVLTRENISAEQIEDSMVIASAAEQRLFYTRHDFDLVVFYDQETERIFTVSDNPQKKAVRGLYNALTLYDFKEGPKPKLKLLRGGLNAWTDVFGQQSLKQGSSAAMNSQLHLPPRKPVAKIPFLNRRPAWVRPIQDPEEARRWEQSVHDIINMSPIRTTEDFLRRFPAISPTQESMVSPATGHARQSHEEILFSSLPGPPAVPPPTVPRRSYSGLAEDKNAADMLSSRKASLISGAGHRRYRTGLENPGVHCFANSSLQAIFATPGFSRDLVKECWNDRYQIPGKENERFKNPQLLIKFIGALCRWLDEGTKEYMSAGTLMEYIKSIHGRTPDGKQKPDRDVFGGSSQQDASEFMFFIMDVIDDETNTRRNRKRDFRKEYKRGDGTIVQNALHFWQTHSQSSDSIIDRYFRGLDVFITRCRSPSCQEEIRNFQVSDWYIARFDAEVQDTDLETLLSNGQEWENMPDLRCEKCNSLGRSRVHKFARLPDRLVICISRFKGAPGSKAASKNNAKVRFPIRNLDLTPYMADPDPNMLQTQDHHFAGRMMYDCYAVTIHKGREMSSGHYYSFVQDDQSKDPTDWFCVNDTHVARVKIDSGLSADMTEKMYKDDNASAYMVFYKRQGT</sequence>
<dbReference type="InterPro" id="IPR038765">
    <property type="entry name" value="Papain-like_cys_pep_sf"/>
</dbReference>
<organism evidence="4 5">
    <name type="scientific">Podospora didyma</name>
    <dbReference type="NCBI Taxonomy" id="330526"/>
    <lineage>
        <taxon>Eukaryota</taxon>
        <taxon>Fungi</taxon>
        <taxon>Dikarya</taxon>
        <taxon>Ascomycota</taxon>
        <taxon>Pezizomycotina</taxon>
        <taxon>Sordariomycetes</taxon>
        <taxon>Sordariomycetidae</taxon>
        <taxon>Sordariales</taxon>
        <taxon>Podosporaceae</taxon>
        <taxon>Podospora</taxon>
    </lineage>
</organism>
<dbReference type="SUPFAM" id="SSF52821">
    <property type="entry name" value="Rhodanese/Cell cycle control phosphatase"/>
    <property type="match status" value="1"/>
</dbReference>
<evidence type="ECO:0008006" key="6">
    <source>
        <dbReference type="Google" id="ProtNLM"/>
    </source>
</evidence>
<evidence type="ECO:0000259" key="2">
    <source>
        <dbReference type="PROSITE" id="PS50206"/>
    </source>
</evidence>
<dbReference type="EMBL" id="JAULSW010000005">
    <property type="protein sequence ID" value="KAK3381315.1"/>
    <property type="molecule type" value="Genomic_DNA"/>
</dbReference>
<reference evidence="4" key="1">
    <citation type="journal article" date="2023" name="Mol. Phylogenet. Evol.">
        <title>Genome-scale phylogeny and comparative genomics of the fungal order Sordariales.</title>
        <authorList>
            <person name="Hensen N."/>
            <person name="Bonometti L."/>
            <person name="Westerberg I."/>
            <person name="Brannstrom I.O."/>
            <person name="Guillou S."/>
            <person name="Cros-Aarteil S."/>
            <person name="Calhoun S."/>
            <person name="Haridas S."/>
            <person name="Kuo A."/>
            <person name="Mondo S."/>
            <person name="Pangilinan J."/>
            <person name="Riley R."/>
            <person name="LaButti K."/>
            <person name="Andreopoulos B."/>
            <person name="Lipzen A."/>
            <person name="Chen C."/>
            <person name="Yan M."/>
            <person name="Daum C."/>
            <person name="Ng V."/>
            <person name="Clum A."/>
            <person name="Steindorff A."/>
            <person name="Ohm R.A."/>
            <person name="Martin F."/>
            <person name="Silar P."/>
            <person name="Natvig D.O."/>
            <person name="Lalanne C."/>
            <person name="Gautier V."/>
            <person name="Ament-Velasquez S.L."/>
            <person name="Kruys A."/>
            <person name="Hutchinson M.I."/>
            <person name="Powell A.J."/>
            <person name="Barry K."/>
            <person name="Miller A.N."/>
            <person name="Grigoriev I.V."/>
            <person name="Debuchy R."/>
            <person name="Gladieux P."/>
            <person name="Hiltunen Thoren M."/>
            <person name="Johannesson H."/>
        </authorList>
    </citation>
    <scope>NUCLEOTIDE SEQUENCE</scope>
    <source>
        <strain evidence="4">CBS 232.78</strain>
    </source>
</reference>
<dbReference type="Proteomes" id="UP001285441">
    <property type="component" value="Unassembled WGS sequence"/>
</dbReference>
<dbReference type="InterPro" id="IPR036873">
    <property type="entry name" value="Rhodanese-like_dom_sf"/>
</dbReference>
<feature type="compositionally biased region" description="Gly residues" evidence="1">
    <location>
        <begin position="30"/>
        <end position="47"/>
    </location>
</feature>
<dbReference type="GO" id="GO:0005829">
    <property type="term" value="C:cytosol"/>
    <property type="evidence" value="ECO:0007669"/>
    <property type="project" value="TreeGrafter"/>
</dbReference>
<accession>A0AAE0NH09</accession>
<evidence type="ECO:0000259" key="3">
    <source>
        <dbReference type="PROSITE" id="PS50235"/>
    </source>
</evidence>
<dbReference type="AlphaFoldDB" id="A0AAE0NH09"/>
<dbReference type="InterPro" id="IPR001763">
    <property type="entry name" value="Rhodanese-like_dom"/>
</dbReference>
<feature type="domain" description="Rhodanese" evidence="2">
    <location>
        <begin position="415"/>
        <end position="539"/>
    </location>
</feature>
<dbReference type="InterPro" id="IPR001394">
    <property type="entry name" value="Peptidase_C19_UCH"/>
</dbReference>
<name>A0AAE0NH09_9PEZI</name>
<dbReference type="Gene3D" id="3.40.250.10">
    <property type="entry name" value="Rhodanese-like domain"/>
    <property type="match status" value="1"/>
</dbReference>
<feature type="domain" description="USP" evidence="3">
    <location>
        <begin position="684"/>
        <end position="1062"/>
    </location>
</feature>
<feature type="region of interest" description="Disordered" evidence="1">
    <location>
        <begin position="272"/>
        <end position="301"/>
    </location>
</feature>
<dbReference type="Pfam" id="PF00443">
    <property type="entry name" value="UCH"/>
    <property type="match status" value="1"/>
</dbReference>
<dbReference type="GO" id="GO:0004843">
    <property type="term" value="F:cysteine-type deubiquitinase activity"/>
    <property type="evidence" value="ECO:0007669"/>
    <property type="project" value="InterPro"/>
</dbReference>
<dbReference type="GO" id="GO:0016579">
    <property type="term" value="P:protein deubiquitination"/>
    <property type="evidence" value="ECO:0007669"/>
    <property type="project" value="InterPro"/>
</dbReference>
<reference evidence="4" key="2">
    <citation type="submission" date="2023-06" db="EMBL/GenBank/DDBJ databases">
        <authorList>
            <consortium name="Lawrence Berkeley National Laboratory"/>
            <person name="Haridas S."/>
            <person name="Hensen N."/>
            <person name="Bonometti L."/>
            <person name="Westerberg I."/>
            <person name="Brannstrom I.O."/>
            <person name="Guillou S."/>
            <person name="Cros-Aarteil S."/>
            <person name="Calhoun S."/>
            <person name="Kuo A."/>
            <person name="Mondo S."/>
            <person name="Pangilinan J."/>
            <person name="Riley R."/>
            <person name="LaButti K."/>
            <person name="Andreopoulos B."/>
            <person name="Lipzen A."/>
            <person name="Chen C."/>
            <person name="Yanf M."/>
            <person name="Daum C."/>
            <person name="Ng V."/>
            <person name="Clum A."/>
            <person name="Steindorff A."/>
            <person name="Ohm R."/>
            <person name="Martin F."/>
            <person name="Silar P."/>
            <person name="Natvig D."/>
            <person name="Lalanne C."/>
            <person name="Gautier V."/>
            <person name="Ament-velasquez S.L."/>
            <person name="Kruys A."/>
            <person name="Hutchinson M.I."/>
            <person name="Powell A.J."/>
            <person name="Barry K."/>
            <person name="Miller A.N."/>
            <person name="Grigoriev I.V."/>
            <person name="Debuchy R."/>
            <person name="Gladieux P."/>
            <person name="Thoren M.H."/>
            <person name="Johannesson H."/>
        </authorList>
    </citation>
    <scope>NUCLEOTIDE SEQUENCE</scope>
    <source>
        <strain evidence="4">CBS 232.78</strain>
    </source>
</reference>
<comment type="caution">
    <text evidence="4">The sequence shown here is derived from an EMBL/GenBank/DDBJ whole genome shotgun (WGS) entry which is preliminary data.</text>
</comment>
<dbReference type="Gene3D" id="3.90.70.10">
    <property type="entry name" value="Cysteine proteinases"/>
    <property type="match status" value="1"/>
</dbReference>
<evidence type="ECO:0000256" key="1">
    <source>
        <dbReference type="SAM" id="MobiDB-lite"/>
    </source>
</evidence>
<dbReference type="PROSITE" id="PS50235">
    <property type="entry name" value="USP_3"/>
    <property type="match status" value="1"/>
</dbReference>